<evidence type="ECO:0000313" key="2">
    <source>
        <dbReference type="Proteomes" id="UP000473574"/>
    </source>
</evidence>
<reference evidence="1 2" key="1">
    <citation type="journal article" date="2020" name="Microb. Ecol.">
        <title>Ecogenomics of the Marine Benthic Filamentous Cyanobacterium Adonisia.</title>
        <authorList>
            <person name="Walter J.M."/>
            <person name="Coutinho F.H."/>
            <person name="Leomil L."/>
            <person name="Hargreaves P.I."/>
            <person name="Campeao M.E."/>
            <person name="Vieira V.V."/>
            <person name="Silva B.S."/>
            <person name="Fistarol G.O."/>
            <person name="Salomon P.S."/>
            <person name="Sawabe T."/>
            <person name="Mino S."/>
            <person name="Hosokawa M."/>
            <person name="Miyashita H."/>
            <person name="Maruyama F."/>
            <person name="van Verk M.C."/>
            <person name="Dutilh B.E."/>
            <person name="Thompson C.C."/>
            <person name="Thompson F.L."/>
        </authorList>
    </citation>
    <scope>NUCLEOTIDE SEQUENCE [LARGE SCALE GENOMIC DNA]</scope>
    <source>
        <strain evidence="1 2">CCMR0082</strain>
    </source>
</reference>
<accession>A0A6M0S9D6</accession>
<dbReference type="EMBL" id="QZCE01000002">
    <property type="protein sequence ID" value="NEZ64621.1"/>
    <property type="molecule type" value="Genomic_DNA"/>
</dbReference>
<comment type="caution">
    <text evidence="1">The sequence shown here is derived from an EMBL/GenBank/DDBJ whole genome shotgun (WGS) entry which is preliminary data.</text>
</comment>
<proteinExistence type="predicted"/>
<gene>
    <name evidence="1" type="ORF">D0962_17810</name>
</gene>
<sequence>MARRKKKAAALEDPLRLAKGGECWLKGIGQSIHGPYLALRINGSSVIIARHYHSNNGRDTLSQLGVPVVVDERQLVLTMQKPLQFKGTQGYTDYRGQYVPPTNLEWFVNEYADKRLAVHGKVLSLSGPYAKCLLSDRHQIT</sequence>
<evidence type="ECO:0000313" key="1">
    <source>
        <dbReference type="EMBL" id="NEZ64621.1"/>
    </source>
</evidence>
<name>A0A6M0S9D6_9CYAN</name>
<dbReference type="RefSeq" id="WP_163665040.1">
    <property type="nucleotide sequence ID" value="NZ_QZCE01000002.1"/>
</dbReference>
<dbReference type="AlphaFoldDB" id="A0A6M0S9D6"/>
<dbReference type="Proteomes" id="UP000473574">
    <property type="component" value="Unassembled WGS sequence"/>
</dbReference>
<organism evidence="1 2">
    <name type="scientific">Adonisia turfae CCMR0082</name>
    <dbReference type="NCBI Taxonomy" id="2304604"/>
    <lineage>
        <taxon>Bacteria</taxon>
        <taxon>Bacillati</taxon>
        <taxon>Cyanobacteriota</taxon>
        <taxon>Adonisia</taxon>
        <taxon>Adonisia turfae</taxon>
    </lineage>
</organism>
<protein>
    <submittedName>
        <fullName evidence="1">Uncharacterized protein</fullName>
    </submittedName>
</protein>